<protein>
    <submittedName>
        <fullName evidence="14">Sensor histidine kinase</fullName>
        <ecNumber evidence="14">2.7.13.3</ecNumber>
    </submittedName>
</protein>
<dbReference type="InterPro" id="IPR010559">
    <property type="entry name" value="Sig_transdc_His_kin_internal"/>
</dbReference>
<dbReference type="AlphaFoldDB" id="A0AA97DCU6"/>
<dbReference type="InterPro" id="IPR036890">
    <property type="entry name" value="HATPase_C_sf"/>
</dbReference>
<keyword evidence="6" id="KW-0547">Nucleotide-binding</keyword>
<keyword evidence="5 12" id="KW-0812">Transmembrane</keyword>
<evidence type="ECO:0000256" key="4">
    <source>
        <dbReference type="ARBA" id="ARBA00022679"/>
    </source>
</evidence>
<keyword evidence="3" id="KW-0597">Phosphoprotein</keyword>
<keyword evidence="7 14" id="KW-0418">Kinase</keyword>
<reference evidence="14 15" key="1">
    <citation type="submission" date="2024-06" db="EMBL/GenBank/DDBJ databases">
        <title>Caproicibacterium argilliputei sp. nov, a novel caproic acid producing anaerobic bacterium isolated from pit mud.</title>
        <authorList>
            <person name="Xia S."/>
        </authorList>
    </citation>
    <scope>NUCLEOTIDE SEQUENCE [LARGE SCALE GENOMIC DNA]</scope>
    <source>
        <strain evidence="14 15">ZCY20-5</strain>
    </source>
</reference>
<feature type="transmembrane region" description="Helical" evidence="12">
    <location>
        <begin position="20"/>
        <end position="41"/>
    </location>
</feature>
<evidence type="ECO:0000256" key="7">
    <source>
        <dbReference type="ARBA" id="ARBA00022777"/>
    </source>
</evidence>
<evidence type="ECO:0000256" key="10">
    <source>
        <dbReference type="ARBA" id="ARBA00023012"/>
    </source>
</evidence>
<organism evidence="14 15">
    <name type="scientific">Caproicibacterium argilliputei</name>
    <dbReference type="NCBI Taxonomy" id="3030016"/>
    <lineage>
        <taxon>Bacteria</taxon>
        <taxon>Bacillati</taxon>
        <taxon>Bacillota</taxon>
        <taxon>Clostridia</taxon>
        <taxon>Eubacteriales</taxon>
        <taxon>Oscillospiraceae</taxon>
        <taxon>Caproicibacterium</taxon>
    </lineage>
</organism>
<dbReference type="InterPro" id="IPR003660">
    <property type="entry name" value="HAMP_dom"/>
</dbReference>
<dbReference type="RefSeq" id="WP_275844349.1">
    <property type="nucleotide sequence ID" value="NZ_CP135996.1"/>
</dbReference>
<dbReference type="Proteomes" id="UP001300604">
    <property type="component" value="Chromosome"/>
</dbReference>
<dbReference type="GO" id="GO:0000155">
    <property type="term" value="F:phosphorelay sensor kinase activity"/>
    <property type="evidence" value="ECO:0007669"/>
    <property type="project" value="InterPro"/>
</dbReference>
<reference evidence="15" key="2">
    <citation type="submission" date="2024-06" db="EMBL/GenBank/DDBJ databases">
        <title>Caproicibacterium argilliputei sp. nov, a novel caproic acid producing anaerobic bacterium isolated from pit mud.</title>
        <authorList>
            <person name="Zeng C."/>
        </authorList>
    </citation>
    <scope>NUCLEOTIDE SEQUENCE [LARGE SCALE GENOMIC DNA]</scope>
    <source>
        <strain evidence="15">ZCY20-5</strain>
    </source>
</reference>
<evidence type="ECO:0000313" key="14">
    <source>
        <dbReference type="EMBL" id="WOC33126.1"/>
    </source>
</evidence>
<evidence type="ECO:0000256" key="8">
    <source>
        <dbReference type="ARBA" id="ARBA00022840"/>
    </source>
</evidence>
<gene>
    <name evidence="14" type="ORF">PXC00_04405</name>
</gene>
<sequence length="605" mass="67823">MHLLAGSRKSFQTIKSRIQLICVAFSLLIALVTSAISVSFFQTYARQNVVQSTEFNLQLVSSLIGEDLSDAEMLEKRCALLGQMEQWLQSPEQNPQETLQMYYALQNEYNSSRVRQYVLRLVVVNRQRTKLIQISSSTVGTPLTVYNVDKLVDFHTTEAQAWQSVSPDPLLPSLSTLTACRPVYSSAGHTLLGYVYLSVRSNIITDQLQGYVVTQDNRLFVQLPSEKVWELQNHTLLRRNRPAGTPALLSDPTMGTDTKVMRWYADGAATDFVVHPVSAISKMYLANELSQQLVRQQLLLYARLLLLVCAAILLMGFLIGFVLDRLINPPVASLRSQLDRVAKGDFSPAPELEWNNEFGDIGRGINHLSQSVDQLLHEQVEIEKKKKDLEYRMLQSQISPHFLYNTLNSIKWMATIQGASGIAEMTTALARLLKSIAKGTRELIPLREETALLDDYYVIQKYRYGGAITFRKELDPAVLDTPIPRFTLQPLMENAIFHGIEPKGGAGTLLLKAMRLQSGDIAVLLMDDGVGMTPQEARQVLQENTAQPTGMFAKLGLHNVNQRLRYDFGEPYGLSIESRKGEYTKMVVLLPGTAGNSPEPAKREE</sequence>
<dbReference type="EC" id="2.7.13.3" evidence="14"/>
<dbReference type="Gene3D" id="6.10.340.10">
    <property type="match status" value="1"/>
</dbReference>
<keyword evidence="11 12" id="KW-0472">Membrane</keyword>
<evidence type="ECO:0000256" key="3">
    <source>
        <dbReference type="ARBA" id="ARBA00022553"/>
    </source>
</evidence>
<feature type="domain" description="HAMP" evidence="13">
    <location>
        <begin position="325"/>
        <end position="377"/>
    </location>
</feature>
<dbReference type="Pfam" id="PF06580">
    <property type="entry name" value="His_kinase"/>
    <property type="match status" value="1"/>
</dbReference>
<keyword evidence="4 14" id="KW-0808">Transferase</keyword>
<evidence type="ECO:0000259" key="13">
    <source>
        <dbReference type="PROSITE" id="PS50885"/>
    </source>
</evidence>
<dbReference type="SMART" id="SM00304">
    <property type="entry name" value="HAMP"/>
    <property type="match status" value="1"/>
</dbReference>
<dbReference type="SUPFAM" id="SSF55874">
    <property type="entry name" value="ATPase domain of HSP90 chaperone/DNA topoisomerase II/histidine kinase"/>
    <property type="match status" value="1"/>
</dbReference>
<keyword evidence="10" id="KW-0902">Two-component regulatory system</keyword>
<evidence type="ECO:0000256" key="2">
    <source>
        <dbReference type="ARBA" id="ARBA00022475"/>
    </source>
</evidence>
<evidence type="ECO:0000256" key="5">
    <source>
        <dbReference type="ARBA" id="ARBA00022692"/>
    </source>
</evidence>
<proteinExistence type="predicted"/>
<dbReference type="PANTHER" id="PTHR34220">
    <property type="entry name" value="SENSOR HISTIDINE KINASE YPDA"/>
    <property type="match status" value="1"/>
</dbReference>
<dbReference type="KEGG" id="carl:PXC00_04405"/>
<evidence type="ECO:0000256" key="9">
    <source>
        <dbReference type="ARBA" id="ARBA00022989"/>
    </source>
</evidence>
<name>A0AA97DCU6_9FIRM</name>
<feature type="transmembrane region" description="Helical" evidence="12">
    <location>
        <begin position="300"/>
        <end position="323"/>
    </location>
</feature>
<evidence type="ECO:0000256" key="6">
    <source>
        <dbReference type="ARBA" id="ARBA00022741"/>
    </source>
</evidence>
<keyword evidence="2" id="KW-1003">Cell membrane</keyword>
<evidence type="ECO:0000313" key="15">
    <source>
        <dbReference type="Proteomes" id="UP001300604"/>
    </source>
</evidence>
<keyword evidence="8" id="KW-0067">ATP-binding</keyword>
<dbReference type="EMBL" id="CP135996">
    <property type="protein sequence ID" value="WOC33126.1"/>
    <property type="molecule type" value="Genomic_DNA"/>
</dbReference>
<evidence type="ECO:0000256" key="1">
    <source>
        <dbReference type="ARBA" id="ARBA00004651"/>
    </source>
</evidence>
<dbReference type="GO" id="GO:0005524">
    <property type="term" value="F:ATP binding"/>
    <property type="evidence" value="ECO:0007669"/>
    <property type="project" value="UniProtKB-KW"/>
</dbReference>
<comment type="subcellular location">
    <subcellularLocation>
        <location evidence="1">Cell membrane</location>
        <topology evidence="1">Multi-pass membrane protein</topology>
    </subcellularLocation>
</comment>
<dbReference type="Gene3D" id="3.30.565.10">
    <property type="entry name" value="Histidine kinase-like ATPase, C-terminal domain"/>
    <property type="match status" value="1"/>
</dbReference>
<reference evidence="15" key="3">
    <citation type="submission" date="2024-06" db="EMBL/GenBank/DDBJ databases">
        <authorList>
            <person name="Zeng C."/>
        </authorList>
    </citation>
    <scope>NUCLEOTIDE SEQUENCE [LARGE SCALE GENOMIC DNA]</scope>
    <source>
        <strain evidence="15">ZCY20-5</strain>
    </source>
</reference>
<dbReference type="CDD" id="cd06225">
    <property type="entry name" value="HAMP"/>
    <property type="match status" value="1"/>
</dbReference>
<keyword evidence="9 12" id="KW-1133">Transmembrane helix</keyword>
<dbReference type="PANTHER" id="PTHR34220:SF11">
    <property type="entry name" value="SENSOR PROTEIN KINASE HPTS"/>
    <property type="match status" value="1"/>
</dbReference>
<dbReference type="PROSITE" id="PS50885">
    <property type="entry name" value="HAMP"/>
    <property type="match status" value="1"/>
</dbReference>
<accession>A0AA97DCU6</accession>
<keyword evidence="15" id="KW-1185">Reference proteome</keyword>
<evidence type="ECO:0000256" key="12">
    <source>
        <dbReference type="SAM" id="Phobius"/>
    </source>
</evidence>
<dbReference type="GO" id="GO:0005886">
    <property type="term" value="C:plasma membrane"/>
    <property type="evidence" value="ECO:0007669"/>
    <property type="project" value="UniProtKB-SubCell"/>
</dbReference>
<dbReference type="InterPro" id="IPR050640">
    <property type="entry name" value="Bact_2-comp_sensor_kinase"/>
</dbReference>
<evidence type="ECO:0000256" key="11">
    <source>
        <dbReference type="ARBA" id="ARBA00023136"/>
    </source>
</evidence>